<dbReference type="AlphaFoldDB" id="A0AA86S189"/>
<organism evidence="2 3">
    <name type="scientific">Sphenostylis stenocarpa</name>
    <dbReference type="NCBI Taxonomy" id="92480"/>
    <lineage>
        <taxon>Eukaryota</taxon>
        <taxon>Viridiplantae</taxon>
        <taxon>Streptophyta</taxon>
        <taxon>Embryophyta</taxon>
        <taxon>Tracheophyta</taxon>
        <taxon>Spermatophyta</taxon>
        <taxon>Magnoliopsida</taxon>
        <taxon>eudicotyledons</taxon>
        <taxon>Gunneridae</taxon>
        <taxon>Pentapetalae</taxon>
        <taxon>rosids</taxon>
        <taxon>fabids</taxon>
        <taxon>Fabales</taxon>
        <taxon>Fabaceae</taxon>
        <taxon>Papilionoideae</taxon>
        <taxon>50 kb inversion clade</taxon>
        <taxon>NPAAA clade</taxon>
        <taxon>indigoferoid/millettioid clade</taxon>
        <taxon>Phaseoleae</taxon>
        <taxon>Sphenostylis</taxon>
    </lineage>
</organism>
<sequence length="83" mass="9612">MRVYKEEEVHVRTHEPIESLVVTKLKGRMTAVVMLARKGITPAKVQTFQRGNMEKRKPTEYGHRSEDEATNTKVKELLKYKVG</sequence>
<dbReference type="Gramene" id="rna-AYBTSS11_LOCUS8594">
    <property type="protein sequence ID" value="CAJ1938468.1"/>
    <property type="gene ID" value="gene-AYBTSS11_LOCUS8594"/>
</dbReference>
<protein>
    <submittedName>
        <fullName evidence="2">Uncharacterized protein</fullName>
    </submittedName>
</protein>
<accession>A0AA86S189</accession>
<evidence type="ECO:0000313" key="2">
    <source>
        <dbReference type="EMBL" id="CAJ1938468.1"/>
    </source>
</evidence>
<reference evidence="2" key="1">
    <citation type="submission" date="2023-10" db="EMBL/GenBank/DDBJ databases">
        <authorList>
            <person name="Domelevo Entfellner J.-B."/>
        </authorList>
    </citation>
    <scope>NUCLEOTIDE SEQUENCE</scope>
</reference>
<dbReference type="EMBL" id="OY731400">
    <property type="protein sequence ID" value="CAJ1938468.1"/>
    <property type="molecule type" value="Genomic_DNA"/>
</dbReference>
<evidence type="ECO:0000256" key="1">
    <source>
        <dbReference type="SAM" id="MobiDB-lite"/>
    </source>
</evidence>
<name>A0AA86S189_9FABA</name>
<feature type="region of interest" description="Disordered" evidence="1">
    <location>
        <begin position="51"/>
        <end position="70"/>
    </location>
</feature>
<dbReference type="Proteomes" id="UP001189624">
    <property type="component" value="Chromosome 3"/>
</dbReference>
<proteinExistence type="predicted"/>
<feature type="compositionally biased region" description="Basic and acidic residues" evidence="1">
    <location>
        <begin position="52"/>
        <end position="67"/>
    </location>
</feature>
<gene>
    <name evidence="2" type="ORF">AYBTSS11_LOCUS8594</name>
</gene>
<evidence type="ECO:0000313" key="3">
    <source>
        <dbReference type="Proteomes" id="UP001189624"/>
    </source>
</evidence>
<keyword evidence="3" id="KW-1185">Reference proteome</keyword>